<evidence type="ECO:0000256" key="3">
    <source>
        <dbReference type="ARBA" id="ARBA00022737"/>
    </source>
</evidence>
<reference evidence="10 11" key="1">
    <citation type="journal article" date="2016" name="Proc. Natl. Acad. Sci. U.S.A.">
        <title>Lipid metabolic changes in an early divergent fungus govern the establishment of a mutualistic symbiosis with endobacteria.</title>
        <authorList>
            <person name="Lastovetsky O.A."/>
            <person name="Gaspar M.L."/>
            <person name="Mondo S.J."/>
            <person name="LaButti K.M."/>
            <person name="Sandor L."/>
            <person name="Grigoriev I.V."/>
            <person name="Henry S.A."/>
            <person name="Pawlowska T.E."/>
        </authorList>
    </citation>
    <scope>NUCLEOTIDE SEQUENCE [LARGE SCALE GENOMIC DNA]</scope>
    <source>
        <strain evidence="10 11">ATCC 11559</strain>
    </source>
</reference>
<dbReference type="Pfam" id="PF13812">
    <property type="entry name" value="PPR_3"/>
    <property type="match status" value="2"/>
</dbReference>
<evidence type="ECO:0000256" key="7">
    <source>
        <dbReference type="SAM" id="Coils"/>
    </source>
</evidence>
<dbReference type="GO" id="GO:0000463">
    <property type="term" value="P:maturation of LSU-rRNA from tricistronic rRNA transcript (SSU-rRNA, 5.8S rRNA, LSU-rRNA)"/>
    <property type="evidence" value="ECO:0007669"/>
    <property type="project" value="TreeGrafter"/>
</dbReference>
<dbReference type="GO" id="GO:0005730">
    <property type="term" value="C:nucleolus"/>
    <property type="evidence" value="ECO:0007669"/>
    <property type="project" value="UniProtKB-SubCell"/>
</dbReference>
<dbReference type="InterPro" id="IPR033443">
    <property type="entry name" value="PROP1-like_PPR_dom"/>
</dbReference>
<feature type="repeat" description="PPR" evidence="5">
    <location>
        <begin position="427"/>
        <end position="461"/>
    </location>
</feature>
<dbReference type="VEuPathDB" id="FungiDB:BCV72DRAFT_248622"/>
<feature type="repeat" description="PPR" evidence="5">
    <location>
        <begin position="599"/>
        <end position="633"/>
    </location>
</feature>
<keyword evidence="3" id="KW-0677">Repeat</keyword>
<evidence type="ECO:0000313" key="11">
    <source>
        <dbReference type="Proteomes" id="UP000242381"/>
    </source>
</evidence>
<dbReference type="GO" id="GO:0000027">
    <property type="term" value="P:ribosomal large subunit assembly"/>
    <property type="evidence" value="ECO:0007669"/>
    <property type="project" value="InterPro"/>
</dbReference>
<dbReference type="InterPro" id="IPR007109">
    <property type="entry name" value="Brix"/>
</dbReference>
<dbReference type="Pfam" id="PF17177">
    <property type="entry name" value="PPR_long"/>
    <property type="match status" value="1"/>
</dbReference>
<sequence>MLNRFCKLWPQTALLVRRSYRPRFQSYVTEFVHDKTAIKAISTKTLEHSTTTTTTKSANNLEQVSTDDTNSSTLEDADKWAWYNKQKQDSRTITPEEFIDTGVYIIKSRTSNTMTVARLQALLRDVNIQIQTTQDPELVKAFLKICNMLLSAYVRTKNIKDAKLVFDGLIASPFWEGNEEITTVSVVTLMYGILENGTRSDFYKFINSVSKQNKLPCTERVYRELLYILNQYRDVNACRHYFKIMKEKGLLVHEPPYKPMFQALTIENNSEEALELLQEMKEKGIQPTTGVYCMVLRMLHDNKKNSKENKERMEQVYQEMLDSGVELNVAVYISMGWDPLDALAELKKRSSAPISSRDYNTCLSRLIRTNRIQDALQLYRNMIKEGAAIDQYAYSMIMDAAAKDNDQPPEAVYEIYEEMKQQGLQLDEVAYTIVLGACAKEKNLTRAIKYIEEMIHYGIHPNQKNMNAFLAVVATSSSTSFNPRKLRDIWLALVSMGLQPDTRSFNIYFSALYKQMQLWKARGRSYYASESQEDSYGNPTRGPCRYMVMGYRAMKERGPSSRPDFATYTILIKGLACGGFTRLAMQIYEDAKNERVYLDVTAFNELIMALDKKGDLSDIMSIWYDMKLLNVPPDNTTYDLVMDTCEKLGLHETFLNIRNNSKPKNARSKRFLKNREAKVHENPKNTLIIKGSTTSQVINDALKDLYALKRPNAIHFSKKNEIKPFEDEQKLEFFSNKNDCALLVIGTHSKKRPHNLTFVRMFNHQLLDMYELGIENAQCMSSIPGPKCSLGLKPLMIFNGEKFDTDTTYKHLKNFFLDFFNGEVTSAINLAGLEHVISITATPDDNRILFRTYLVQMKKSGVKTPRVELEDMGPHYDFVIKRTSLPKSETWSQAVKVPKELKPKKVKNLEKDEMGDTYGRIHLGKQDFNKIQTRKMKGLKKRAGEDDDEEDEDASPAKKPKV</sequence>
<keyword evidence="4 6" id="KW-0539">Nucleus</keyword>
<evidence type="ECO:0000256" key="8">
    <source>
        <dbReference type="SAM" id="MobiDB-lite"/>
    </source>
</evidence>
<evidence type="ECO:0000259" key="9">
    <source>
        <dbReference type="PROSITE" id="PS50833"/>
    </source>
</evidence>
<feature type="repeat" description="PPR" evidence="5">
    <location>
        <begin position="390"/>
        <end position="426"/>
    </location>
</feature>
<organism evidence="10 11">
    <name type="scientific">Rhizopus microsporus</name>
    <dbReference type="NCBI Taxonomy" id="58291"/>
    <lineage>
        <taxon>Eukaryota</taxon>
        <taxon>Fungi</taxon>
        <taxon>Fungi incertae sedis</taxon>
        <taxon>Mucoromycota</taxon>
        <taxon>Mucoromycotina</taxon>
        <taxon>Mucoromycetes</taxon>
        <taxon>Mucorales</taxon>
        <taxon>Mucorineae</taxon>
        <taxon>Rhizopodaceae</taxon>
        <taxon>Rhizopus</taxon>
    </lineage>
</organism>
<feature type="domain" description="Brix" evidence="9">
    <location>
        <begin position="684"/>
        <end position="889"/>
    </location>
</feature>
<comment type="similarity">
    <text evidence="2 6">Belongs to the RPF2 family.</text>
</comment>
<gene>
    <name evidence="10" type="ORF">BCV71DRAFT_236753</name>
</gene>
<dbReference type="Proteomes" id="UP000242381">
    <property type="component" value="Unassembled WGS sequence"/>
</dbReference>
<evidence type="ECO:0000256" key="6">
    <source>
        <dbReference type="RuleBase" id="RU367086"/>
    </source>
</evidence>
<accession>A0A1X0RWA1</accession>
<name>A0A1X0RWA1_RHIZD</name>
<evidence type="ECO:0000256" key="2">
    <source>
        <dbReference type="ARBA" id="ARBA00010782"/>
    </source>
</evidence>
<evidence type="ECO:0000313" key="10">
    <source>
        <dbReference type="EMBL" id="ORE16343.1"/>
    </source>
</evidence>
<comment type="subcellular location">
    <subcellularLocation>
        <location evidence="1 6">Nucleus</location>
        <location evidence="1 6">Nucleolus</location>
    </subcellularLocation>
</comment>
<evidence type="ECO:0000256" key="4">
    <source>
        <dbReference type="ARBA" id="ARBA00023242"/>
    </source>
</evidence>
<feature type="coiled-coil region" evidence="7">
    <location>
        <begin position="263"/>
        <end position="323"/>
    </location>
</feature>
<protein>
    <recommendedName>
        <fullName evidence="6">Ribosome production factor 2 homolog</fullName>
    </recommendedName>
    <alternativeName>
        <fullName evidence="6">Ribosome biogenesis protein RPF2 homolog</fullName>
    </alternativeName>
</protein>
<feature type="region of interest" description="Disordered" evidence="8">
    <location>
        <begin position="929"/>
        <end position="962"/>
    </location>
</feature>
<evidence type="ECO:0000256" key="1">
    <source>
        <dbReference type="ARBA" id="ARBA00004604"/>
    </source>
</evidence>
<dbReference type="SMART" id="SM00879">
    <property type="entry name" value="Brix"/>
    <property type="match status" value="1"/>
</dbReference>
<dbReference type="InterPro" id="IPR011990">
    <property type="entry name" value="TPR-like_helical_dom_sf"/>
</dbReference>
<dbReference type="GO" id="GO:0019843">
    <property type="term" value="F:rRNA binding"/>
    <property type="evidence" value="ECO:0007669"/>
    <property type="project" value="UniProtKB-UniRule"/>
</dbReference>
<dbReference type="AlphaFoldDB" id="A0A1X0RWA1"/>
<feature type="repeat" description="PPR" evidence="5">
    <location>
        <begin position="253"/>
        <end position="287"/>
    </location>
</feature>
<evidence type="ECO:0000256" key="5">
    <source>
        <dbReference type="PROSITE-ProRule" id="PRU00708"/>
    </source>
</evidence>
<dbReference type="Pfam" id="PF04427">
    <property type="entry name" value="Brix"/>
    <property type="match status" value="1"/>
</dbReference>
<feature type="compositionally biased region" description="Acidic residues" evidence="8">
    <location>
        <begin position="945"/>
        <end position="954"/>
    </location>
</feature>
<keyword evidence="7" id="KW-0175">Coiled coil</keyword>
<feature type="compositionally biased region" description="Basic residues" evidence="8">
    <location>
        <begin position="932"/>
        <end position="941"/>
    </location>
</feature>
<dbReference type="InterPro" id="IPR039770">
    <property type="entry name" value="Rpf2"/>
</dbReference>
<dbReference type="PROSITE" id="PS51375">
    <property type="entry name" value="PPR"/>
    <property type="match status" value="5"/>
</dbReference>
<dbReference type="Gene3D" id="1.25.40.10">
    <property type="entry name" value="Tetratricopeptide repeat domain"/>
    <property type="match status" value="3"/>
</dbReference>
<dbReference type="EMBL" id="KV921389">
    <property type="protein sequence ID" value="ORE16343.1"/>
    <property type="molecule type" value="Genomic_DNA"/>
</dbReference>
<dbReference type="PANTHER" id="PTHR12728">
    <property type="entry name" value="BRIX DOMAIN CONTAINING PROTEIN"/>
    <property type="match status" value="1"/>
</dbReference>
<dbReference type="InterPro" id="IPR002885">
    <property type="entry name" value="PPR_rpt"/>
</dbReference>
<dbReference type="PROSITE" id="PS50833">
    <property type="entry name" value="BRIX"/>
    <property type="match status" value="1"/>
</dbReference>
<dbReference type="NCBIfam" id="TIGR00756">
    <property type="entry name" value="PPR"/>
    <property type="match status" value="3"/>
</dbReference>
<dbReference type="PANTHER" id="PTHR12728:SF0">
    <property type="entry name" value="RIBOSOME PRODUCTION FACTOR 2 HOMOLOG"/>
    <property type="match status" value="1"/>
</dbReference>
<proteinExistence type="inferred from homology"/>
<feature type="repeat" description="PPR" evidence="5">
    <location>
        <begin position="355"/>
        <end position="389"/>
    </location>
</feature>